<evidence type="ECO:0000256" key="10">
    <source>
        <dbReference type="ARBA" id="ARBA00022970"/>
    </source>
</evidence>
<dbReference type="Pfam" id="PF11700">
    <property type="entry name" value="ATG22"/>
    <property type="match status" value="1"/>
</dbReference>
<dbReference type="InterPro" id="IPR044738">
    <property type="entry name" value="Atg22"/>
</dbReference>
<dbReference type="EC" id="3.2.1.28" evidence="5"/>
<feature type="transmembrane region" description="Helical" evidence="17">
    <location>
        <begin position="100"/>
        <end position="120"/>
    </location>
</feature>
<dbReference type="GO" id="GO:0005774">
    <property type="term" value="C:vacuolar membrane"/>
    <property type="evidence" value="ECO:0007669"/>
    <property type="project" value="UniProtKB-SubCell"/>
</dbReference>
<dbReference type="EMBL" id="NBII01000008">
    <property type="protein sequence ID" value="PAV16208.1"/>
    <property type="molecule type" value="Genomic_DNA"/>
</dbReference>
<comment type="caution">
    <text evidence="19">The sequence shown here is derived from an EMBL/GenBank/DDBJ whole genome shotgun (WGS) entry which is preliminary data.</text>
</comment>
<feature type="transmembrane region" description="Helical" evidence="17">
    <location>
        <begin position="384"/>
        <end position="403"/>
    </location>
</feature>
<evidence type="ECO:0000256" key="15">
    <source>
        <dbReference type="ARBA" id="ARBA00030473"/>
    </source>
</evidence>
<keyword evidence="14" id="KW-0326">Glycosidase</keyword>
<evidence type="ECO:0000256" key="12">
    <source>
        <dbReference type="ARBA" id="ARBA00023006"/>
    </source>
</evidence>
<feature type="transmembrane region" description="Helical" evidence="17">
    <location>
        <begin position="445"/>
        <end position="468"/>
    </location>
</feature>
<dbReference type="SUPFAM" id="SSF48208">
    <property type="entry name" value="Six-hairpin glycosidases"/>
    <property type="match status" value="1"/>
</dbReference>
<accession>A0A286U9F6</accession>
<feature type="transmembrane region" description="Helical" evidence="17">
    <location>
        <begin position="351"/>
        <end position="372"/>
    </location>
</feature>
<dbReference type="GO" id="GO:0005509">
    <property type="term" value="F:calcium ion binding"/>
    <property type="evidence" value="ECO:0007669"/>
    <property type="project" value="InterPro"/>
</dbReference>
<keyword evidence="10" id="KW-0029">Amino-acid transport</keyword>
<keyword evidence="7" id="KW-0926">Vacuole</keyword>
<feature type="region of interest" description="Disordered" evidence="16">
    <location>
        <begin position="1"/>
        <end position="20"/>
    </location>
</feature>
<feature type="domain" description="Neutral trehalase Ca2+ binding" evidence="18">
    <location>
        <begin position="636"/>
        <end position="663"/>
    </location>
</feature>
<dbReference type="GO" id="GO:0005993">
    <property type="term" value="P:trehalose catabolic process"/>
    <property type="evidence" value="ECO:0007669"/>
    <property type="project" value="InterPro"/>
</dbReference>
<protein>
    <recommendedName>
        <fullName evidence="5">alpha,alpha-trehalase</fullName>
        <ecNumber evidence="5">3.2.1.28</ecNumber>
    </recommendedName>
    <alternativeName>
        <fullName evidence="15">Alpha,alpha-trehalase</fullName>
    </alternativeName>
</protein>
<keyword evidence="6" id="KW-0813">Transport</keyword>
<dbReference type="STRING" id="2282107.A0A286U9F6"/>
<evidence type="ECO:0000256" key="3">
    <source>
        <dbReference type="ARBA" id="ARBA00005615"/>
    </source>
</evidence>
<evidence type="ECO:0000256" key="5">
    <source>
        <dbReference type="ARBA" id="ARBA00012757"/>
    </source>
</evidence>
<dbReference type="Pfam" id="PF07492">
    <property type="entry name" value="Trehalase_Ca-bi"/>
    <property type="match status" value="1"/>
</dbReference>
<feature type="region of interest" description="Disordered" evidence="16">
    <location>
        <begin position="598"/>
        <end position="618"/>
    </location>
</feature>
<keyword evidence="8 17" id="KW-0812">Transmembrane</keyword>
<dbReference type="PROSITE" id="PS00928">
    <property type="entry name" value="TREHALASE_2"/>
    <property type="match status" value="1"/>
</dbReference>
<dbReference type="Gene3D" id="1.50.10.10">
    <property type="match status" value="1"/>
</dbReference>
<keyword evidence="12" id="KW-0072">Autophagy</keyword>
<dbReference type="Proteomes" id="UP000217199">
    <property type="component" value="Unassembled WGS sequence"/>
</dbReference>
<reference evidence="19 20" key="1">
    <citation type="journal article" date="2017" name="Mol. Ecol.">
        <title>Comparative and population genomic landscape of Phellinus noxius: A hypervariable fungus causing root rot in trees.</title>
        <authorList>
            <person name="Chung C.L."/>
            <person name="Lee T.J."/>
            <person name="Akiba M."/>
            <person name="Lee H.H."/>
            <person name="Kuo T.H."/>
            <person name="Liu D."/>
            <person name="Ke H.M."/>
            <person name="Yokoi T."/>
            <person name="Roa M.B."/>
            <person name="Lu M.J."/>
            <person name="Chang Y.Y."/>
            <person name="Ann P.J."/>
            <person name="Tsai J.N."/>
            <person name="Chen C.Y."/>
            <person name="Tzean S.S."/>
            <person name="Ota Y."/>
            <person name="Hattori T."/>
            <person name="Sahashi N."/>
            <person name="Liou R.F."/>
            <person name="Kikuchi T."/>
            <person name="Tsai I.J."/>
        </authorList>
    </citation>
    <scope>NUCLEOTIDE SEQUENCE [LARGE SCALE GENOMIC DNA]</scope>
    <source>
        <strain evidence="19 20">FFPRI411160</strain>
    </source>
</reference>
<comment type="similarity">
    <text evidence="4">Belongs to the ATG22 family.</text>
</comment>
<evidence type="ECO:0000256" key="1">
    <source>
        <dbReference type="ARBA" id="ARBA00001576"/>
    </source>
</evidence>
<evidence type="ECO:0000256" key="4">
    <source>
        <dbReference type="ARBA" id="ARBA00006978"/>
    </source>
</evidence>
<feature type="transmembrane region" description="Helical" evidence="17">
    <location>
        <begin position="132"/>
        <end position="150"/>
    </location>
</feature>
<evidence type="ECO:0000313" key="19">
    <source>
        <dbReference type="EMBL" id="PAV16208.1"/>
    </source>
</evidence>
<evidence type="ECO:0000259" key="18">
    <source>
        <dbReference type="Pfam" id="PF07492"/>
    </source>
</evidence>
<gene>
    <name evidence="19" type="ORF">PNOK_0782800</name>
</gene>
<dbReference type="PRINTS" id="PR00744">
    <property type="entry name" value="GLHYDRLASE37"/>
</dbReference>
<dbReference type="InterPro" id="IPR036259">
    <property type="entry name" value="MFS_trans_sf"/>
</dbReference>
<evidence type="ECO:0000256" key="9">
    <source>
        <dbReference type="ARBA" id="ARBA00022801"/>
    </source>
</evidence>
<sequence length="1320" mass="149262">MSVEESNISQSKFETSKSDEGKNATQADRWITRRWELWAFYVYYIGNNGLSGFNFGPSQFQNLLFLAGYDPEHEPFTVSCGSDTGCVLPFLGKSRDVSSIVLITNGISFAIQAALFLIIGSWADYGKWRPNITIFFTILGVAVSFAWLGVTDPSKWRTGTALYIVGLIAYQGALTFWTAAFPGLARDLPEVKASAKRAKNGEIPPEEHAEYESFQRNRISNVSFSVASAGEIVVLAIMVGILKGLKPGESTENNTKAFSVLIAFAGAVWLLCALPWFLMEKRRPGLELPPGTSLLTVGFVQLSVALRECVRLKQTFLYLIFYFIMGDVLNTTVTVIATLQNSVVSYSTSQLTLLLIVGIVAQGLGIYLFWLVQKKFRISTKSMLFFNCIWIILLTIWGLIGVHTDKFGFKHVWEIWLYQVYYGLMVCPWYAYSQTMISEVSPVSQMFLFFSLFSIVGKTSAFIGPFVSSAIIDTAHGNNNMPFSFLFTLGTLSMILLYKVDVAKSRNECVAFVAAEAGRKAFASSHFDTTGSSCGENDSTRDSTTNNGSYTFTPPGVSFIDEKNGPVNSDAASYYGGGEYFSRARTYSYSHLHGYNPVRRPDFQENSHSRARRLSHDEKPTAPRRFLIDVDETIRVILEQEDTDGDFQISITDAGPKILALGTATSNGFKSFDVRGTYMLSNLLQELALAKDHNRKRIVLDEARLTENPVDRLSRMIKFSFWHSLTRRIDGDGLEIICADPKNRTGRVNPRIYVPHGEPAMVEYYRKVAREKPHLNLDVQMLPPKPDDPHFVKSLNDKPGILALAMEEMDDDKGGRTLKGIPFIVPGARFNELYNWDSYFISLGLLVDGQISMAKGMVDHFIFEIKHYNKILNGSRSYYLCRTQPPFLTDMALQIYNQLDRSNMDENRAWLKRAIQAAIKEYHTVWMSEPRLDPKTGLSRYRPEGLGIPPETEATHFTHVLEPYAEKHGLSVLEFSEKYNNGQLSEPELDEYFLHDRAVRESGHDTTYRFEKRCANLGTVDLQALLYKYEIDIGTAIREVFDDELSMEEDFPLTPFPITPEAYASPERRRSTAQPQTSEEWFRRAEFRKETIDKYLWNESKNLYFDYDTVQEKQILYESVTAFWMLWAGAASEEQCWKLVTHSLRKFEVIGGLVSGTEESRGRISLDRPNRQWDFPYAWPPHQIMAWVGLERYGYLDDAQRLAYRFLYMMTTAFVDFNGVVPEKFDAVKLSHLVDAEYGNQGIDFKMVPREGFGWMNAAYQVGLSFLTTHMRRAVAACTSPEVFFGTANAGDAPVQIREGTPTDALALAMQTLSMSSGTV</sequence>
<feature type="transmembrane region" description="Helical" evidence="17">
    <location>
        <begin position="316"/>
        <end position="339"/>
    </location>
</feature>
<keyword evidence="11 17" id="KW-1133">Transmembrane helix</keyword>
<dbReference type="PANTHER" id="PTHR23519:SF5">
    <property type="entry name" value="AUTOPHAGY-RELATED PROTEIN"/>
    <property type="match status" value="1"/>
</dbReference>
<dbReference type="GO" id="GO:0004555">
    <property type="term" value="F:alpha,alpha-trehalase activity"/>
    <property type="evidence" value="ECO:0007669"/>
    <property type="project" value="UniProtKB-EC"/>
</dbReference>
<feature type="compositionally biased region" description="Polar residues" evidence="16">
    <location>
        <begin position="1"/>
        <end position="13"/>
    </location>
</feature>
<keyword evidence="9 19" id="KW-0378">Hydrolase</keyword>
<feature type="transmembrane region" description="Helical" evidence="17">
    <location>
        <begin position="222"/>
        <end position="245"/>
    </location>
</feature>
<dbReference type="InterPro" id="IPR018232">
    <property type="entry name" value="Glyco_hydro_37_CS"/>
</dbReference>
<evidence type="ECO:0000256" key="16">
    <source>
        <dbReference type="SAM" id="MobiDB-lite"/>
    </source>
</evidence>
<evidence type="ECO:0000256" key="8">
    <source>
        <dbReference type="ARBA" id="ARBA00022692"/>
    </source>
</evidence>
<dbReference type="InterPro" id="IPR050495">
    <property type="entry name" value="ATG22/LtaA_families"/>
</dbReference>
<evidence type="ECO:0000256" key="7">
    <source>
        <dbReference type="ARBA" id="ARBA00022554"/>
    </source>
</evidence>
<dbReference type="Pfam" id="PF01204">
    <property type="entry name" value="Trehalase"/>
    <property type="match status" value="1"/>
</dbReference>
<comment type="similarity">
    <text evidence="3">Belongs to the glycosyl hydrolase 37 family.</text>
</comment>
<keyword evidence="13 17" id="KW-0472">Membrane</keyword>
<evidence type="ECO:0000256" key="17">
    <source>
        <dbReference type="SAM" id="Phobius"/>
    </source>
</evidence>
<comment type="subcellular location">
    <subcellularLocation>
        <location evidence="2">Vacuole membrane</location>
        <topology evidence="2">Multi-pass membrane protein</topology>
    </subcellularLocation>
</comment>
<evidence type="ECO:0000256" key="6">
    <source>
        <dbReference type="ARBA" id="ARBA00022448"/>
    </source>
</evidence>
<name>A0A286U9F6_9AGAM</name>
<dbReference type="InterPro" id="IPR001661">
    <property type="entry name" value="Glyco_hydro_37"/>
</dbReference>
<feature type="transmembrane region" description="Helical" evidence="17">
    <location>
        <begin position="415"/>
        <end position="433"/>
    </location>
</feature>
<dbReference type="SUPFAM" id="SSF103473">
    <property type="entry name" value="MFS general substrate transporter"/>
    <property type="match status" value="1"/>
</dbReference>
<dbReference type="InterPro" id="IPR024671">
    <property type="entry name" value="Atg22-like"/>
</dbReference>
<evidence type="ECO:0000256" key="11">
    <source>
        <dbReference type="ARBA" id="ARBA00022989"/>
    </source>
</evidence>
<feature type="compositionally biased region" description="Basic and acidic residues" evidence="16">
    <location>
        <begin position="599"/>
        <end position="618"/>
    </location>
</feature>
<dbReference type="FunCoup" id="A0A286U9F6">
    <property type="interactions" value="48"/>
</dbReference>
<dbReference type="InterPro" id="IPR011120">
    <property type="entry name" value="Trehalase_Ca-bd"/>
</dbReference>
<dbReference type="GO" id="GO:0032974">
    <property type="term" value="P:amino acid transmembrane export from vacuole"/>
    <property type="evidence" value="ECO:0007669"/>
    <property type="project" value="InterPro"/>
</dbReference>
<evidence type="ECO:0000256" key="14">
    <source>
        <dbReference type="ARBA" id="ARBA00023295"/>
    </source>
</evidence>
<organism evidence="19 20">
    <name type="scientific">Pyrrhoderma noxium</name>
    <dbReference type="NCBI Taxonomy" id="2282107"/>
    <lineage>
        <taxon>Eukaryota</taxon>
        <taxon>Fungi</taxon>
        <taxon>Dikarya</taxon>
        <taxon>Basidiomycota</taxon>
        <taxon>Agaricomycotina</taxon>
        <taxon>Agaricomycetes</taxon>
        <taxon>Hymenochaetales</taxon>
        <taxon>Hymenochaetaceae</taxon>
        <taxon>Pyrrhoderma</taxon>
    </lineage>
</organism>
<dbReference type="PANTHER" id="PTHR23519">
    <property type="entry name" value="AUTOPHAGY-RELATED PROTEIN 22"/>
    <property type="match status" value="1"/>
</dbReference>
<feature type="transmembrane region" description="Helical" evidence="17">
    <location>
        <begin position="162"/>
        <end position="180"/>
    </location>
</feature>
<evidence type="ECO:0000256" key="13">
    <source>
        <dbReference type="ARBA" id="ARBA00023136"/>
    </source>
</evidence>
<comment type="catalytic activity">
    <reaction evidence="1">
        <text>alpha,alpha-trehalose + H2O = alpha-D-glucose + beta-D-glucose</text>
        <dbReference type="Rhea" id="RHEA:32675"/>
        <dbReference type="ChEBI" id="CHEBI:15377"/>
        <dbReference type="ChEBI" id="CHEBI:15903"/>
        <dbReference type="ChEBI" id="CHEBI:16551"/>
        <dbReference type="ChEBI" id="CHEBI:17925"/>
        <dbReference type="EC" id="3.2.1.28"/>
    </reaction>
</comment>
<evidence type="ECO:0000256" key="2">
    <source>
        <dbReference type="ARBA" id="ARBA00004128"/>
    </source>
</evidence>
<keyword evidence="20" id="KW-1185">Reference proteome</keyword>
<proteinExistence type="inferred from homology"/>
<feature type="transmembrane region" description="Helical" evidence="17">
    <location>
        <begin position="257"/>
        <end position="279"/>
    </location>
</feature>
<dbReference type="CDD" id="cd17483">
    <property type="entry name" value="MFS_Atg22_like"/>
    <property type="match status" value="1"/>
</dbReference>
<dbReference type="InterPro" id="IPR012341">
    <property type="entry name" value="6hp_glycosidase-like_sf"/>
</dbReference>
<dbReference type="GO" id="GO:0006914">
    <property type="term" value="P:autophagy"/>
    <property type="evidence" value="ECO:0007669"/>
    <property type="project" value="UniProtKB-KW"/>
</dbReference>
<dbReference type="InParanoid" id="A0A286U9F6"/>
<dbReference type="Gene3D" id="1.20.1250.20">
    <property type="entry name" value="MFS general substrate transporter like domains"/>
    <property type="match status" value="1"/>
</dbReference>
<dbReference type="OrthoDB" id="3542292at2759"/>
<evidence type="ECO:0000313" key="20">
    <source>
        <dbReference type="Proteomes" id="UP000217199"/>
    </source>
</evidence>
<dbReference type="InterPro" id="IPR008928">
    <property type="entry name" value="6-hairpin_glycosidase_sf"/>
</dbReference>